<dbReference type="PANTHER" id="PTHR13343:SF22">
    <property type="entry name" value="GLUTAMYL-TRNA REDUCTASE-BINDING PROTEIN, CHLOROPLASTIC"/>
    <property type="match status" value="1"/>
</dbReference>
<evidence type="ECO:0000259" key="3">
    <source>
        <dbReference type="Pfam" id="PF10615"/>
    </source>
</evidence>
<dbReference type="Gene3D" id="3.20.180.10">
    <property type="entry name" value="PNP-oxidase-like"/>
    <property type="match status" value="1"/>
</dbReference>
<comment type="caution">
    <text evidence="4">The sequence shown here is derived from an EMBL/GenBank/DDBJ whole genome shotgun (WGS) entry which is preliminary data.</text>
</comment>
<evidence type="ECO:0008006" key="6">
    <source>
        <dbReference type="Google" id="ProtNLM"/>
    </source>
</evidence>
<evidence type="ECO:0000313" key="5">
    <source>
        <dbReference type="Proteomes" id="UP000612055"/>
    </source>
</evidence>
<reference evidence="4" key="1">
    <citation type="journal article" date="2020" name="bioRxiv">
        <title>Comparative genomics of Chlamydomonas.</title>
        <authorList>
            <person name="Craig R.J."/>
            <person name="Hasan A.R."/>
            <person name="Ness R.W."/>
            <person name="Keightley P.D."/>
        </authorList>
    </citation>
    <scope>NUCLEOTIDE SEQUENCE</scope>
    <source>
        <strain evidence="4">CCAP 11/70</strain>
    </source>
</reference>
<feature type="region of interest" description="Disordered" evidence="1">
    <location>
        <begin position="1"/>
        <end position="26"/>
    </location>
</feature>
<evidence type="ECO:0000256" key="1">
    <source>
        <dbReference type="SAM" id="MobiDB-lite"/>
    </source>
</evidence>
<dbReference type="Pfam" id="PF10615">
    <property type="entry name" value="DUF2470"/>
    <property type="match status" value="1"/>
</dbReference>
<dbReference type="OrthoDB" id="2138282at2759"/>
<gene>
    <name evidence="4" type="ORF">HYH03_011687</name>
</gene>
<feature type="compositionally biased region" description="Polar residues" evidence="1">
    <location>
        <begin position="1"/>
        <end position="25"/>
    </location>
</feature>
<dbReference type="Gene3D" id="2.30.110.10">
    <property type="entry name" value="Electron Transport, Fmn-binding Protein, Chain A"/>
    <property type="match status" value="1"/>
</dbReference>
<evidence type="ECO:0000313" key="4">
    <source>
        <dbReference type="EMBL" id="KAG2489885.1"/>
    </source>
</evidence>
<dbReference type="AlphaFoldDB" id="A0A835XUC5"/>
<dbReference type="PANTHER" id="PTHR13343">
    <property type="entry name" value="CREG1 PROTEIN"/>
    <property type="match status" value="1"/>
</dbReference>
<dbReference type="InterPro" id="IPR011576">
    <property type="entry name" value="Pyridox_Oxase_N"/>
</dbReference>
<dbReference type="SUPFAM" id="SSF50475">
    <property type="entry name" value="FMN-binding split barrel"/>
    <property type="match status" value="1"/>
</dbReference>
<feature type="region of interest" description="Disordered" evidence="1">
    <location>
        <begin position="43"/>
        <end position="65"/>
    </location>
</feature>
<accession>A0A835XUC5</accession>
<feature type="domain" description="DUF2470" evidence="3">
    <location>
        <begin position="205"/>
        <end position="274"/>
    </location>
</feature>
<organism evidence="4 5">
    <name type="scientific">Edaphochlamys debaryana</name>
    <dbReference type="NCBI Taxonomy" id="47281"/>
    <lineage>
        <taxon>Eukaryota</taxon>
        <taxon>Viridiplantae</taxon>
        <taxon>Chlorophyta</taxon>
        <taxon>core chlorophytes</taxon>
        <taxon>Chlorophyceae</taxon>
        <taxon>CS clade</taxon>
        <taxon>Chlamydomonadales</taxon>
        <taxon>Chlamydomonadales incertae sedis</taxon>
        <taxon>Edaphochlamys</taxon>
    </lineage>
</organism>
<protein>
    <recommendedName>
        <fullName evidence="6">DUF2470 domain-containing protein</fullName>
    </recommendedName>
</protein>
<feature type="compositionally biased region" description="Low complexity" evidence="1">
    <location>
        <begin position="43"/>
        <end position="52"/>
    </location>
</feature>
<evidence type="ECO:0000259" key="2">
    <source>
        <dbReference type="Pfam" id="PF01243"/>
    </source>
</evidence>
<dbReference type="Pfam" id="PF01243">
    <property type="entry name" value="PNPOx_N"/>
    <property type="match status" value="1"/>
</dbReference>
<proteinExistence type="predicted"/>
<dbReference type="EMBL" id="JAEHOE010000068">
    <property type="protein sequence ID" value="KAG2489885.1"/>
    <property type="molecule type" value="Genomic_DNA"/>
</dbReference>
<dbReference type="InterPro" id="IPR019595">
    <property type="entry name" value="DUF2470"/>
</dbReference>
<dbReference type="InterPro" id="IPR012349">
    <property type="entry name" value="Split_barrel_FMN-bd"/>
</dbReference>
<dbReference type="InterPro" id="IPR037119">
    <property type="entry name" value="Haem_oxidase_HugZ-like_sf"/>
</dbReference>
<dbReference type="GO" id="GO:0005737">
    <property type="term" value="C:cytoplasm"/>
    <property type="evidence" value="ECO:0007669"/>
    <property type="project" value="UniProtKB-ARBA"/>
</dbReference>
<feature type="domain" description="Pyridoxamine 5'-phosphate oxidase N-terminal" evidence="2">
    <location>
        <begin position="71"/>
        <end position="158"/>
    </location>
</feature>
<dbReference type="Proteomes" id="UP000612055">
    <property type="component" value="Unassembled WGS sequence"/>
</dbReference>
<sequence>MQRSVLQAGRSAQHQTRASGSSRRPFSSARLLQNVVCNAAATPANGNGANGAHSKPGSKQVAKYPSPAQTIRTLVDISSEGTLCTVGAGGQPVGIPVTFTTDKQGQVHIHLDRAMVEMANLASNPAISLMVQATAQPARSVGAVTLMGHVSLPSDASEPVPLAVEKCLYFGGLDLNNRGQEVSAADVAAAEPDVLRKAAAELVHNWNSERAEDIYRIVSAFQGVPLTEMSYAELLWVDYLGMYIRTEINGREPEVVRVPFYRPVLDERDARSVITMASQIAWEADRAYTPPLPAIFADAAANN</sequence>
<name>A0A835XUC5_9CHLO</name>
<keyword evidence="5" id="KW-1185">Reference proteome</keyword>